<evidence type="ECO:0000313" key="3">
    <source>
        <dbReference type="Proteomes" id="UP000638732"/>
    </source>
</evidence>
<gene>
    <name evidence="2" type="ORF">GSY63_06940</name>
</gene>
<dbReference type="InterPro" id="IPR041329">
    <property type="entry name" value="YubB_C"/>
</dbReference>
<dbReference type="Gene3D" id="3.30.70.1270">
    <property type="entry name" value="Api92-like domains"/>
    <property type="match status" value="1"/>
</dbReference>
<evidence type="ECO:0000259" key="1">
    <source>
        <dbReference type="Pfam" id="PF18406"/>
    </source>
</evidence>
<sequence length="167" mass="19526">MGNWCSNTFEFIGEHSQFEQLGILFRAMEIKEKKEEKGQVPDFVKGESGFMFQICWKEGLLYYQTKWQPNLVVMVKIADYFNVGFIHNYTEPGNSIRGEACYKDGLLTNIYLNTIETDGIRYHEEGDYYELEGFGFDAIEELLDFLLVRKKMRLSQVGRDDNSITPR</sequence>
<reference evidence="2" key="1">
    <citation type="submission" date="2020-01" db="EMBL/GenBank/DDBJ databases">
        <authorList>
            <person name="Seo Y.L."/>
        </authorList>
    </citation>
    <scope>NUCLEOTIDE SEQUENCE</scope>
    <source>
        <strain evidence="2">R11</strain>
    </source>
</reference>
<dbReference type="Proteomes" id="UP000638732">
    <property type="component" value="Unassembled WGS sequence"/>
</dbReference>
<dbReference type="EMBL" id="WWEO01000040">
    <property type="protein sequence ID" value="NCD69086.1"/>
    <property type="molecule type" value="Genomic_DNA"/>
</dbReference>
<organism evidence="2 3">
    <name type="scientific">Mucilaginibacter agri</name>
    <dbReference type="NCBI Taxonomy" id="2695265"/>
    <lineage>
        <taxon>Bacteria</taxon>
        <taxon>Pseudomonadati</taxon>
        <taxon>Bacteroidota</taxon>
        <taxon>Sphingobacteriia</taxon>
        <taxon>Sphingobacteriales</taxon>
        <taxon>Sphingobacteriaceae</taxon>
        <taxon>Mucilaginibacter</taxon>
    </lineage>
</organism>
<dbReference type="RefSeq" id="WP_166585065.1">
    <property type="nucleotide sequence ID" value="NZ_WWEO01000040.1"/>
</dbReference>
<dbReference type="AlphaFoldDB" id="A0A966DT65"/>
<proteinExistence type="predicted"/>
<name>A0A966DT65_9SPHI</name>
<dbReference type="Pfam" id="PF18406">
    <property type="entry name" value="DUF1281_C"/>
    <property type="match status" value="1"/>
</dbReference>
<feature type="domain" description="YubB ferredoxin-like" evidence="1">
    <location>
        <begin position="58"/>
        <end position="118"/>
    </location>
</feature>
<dbReference type="SUPFAM" id="SSF160940">
    <property type="entry name" value="Api92-like"/>
    <property type="match status" value="1"/>
</dbReference>
<accession>A0A966DT65</accession>
<keyword evidence="3" id="KW-1185">Reference proteome</keyword>
<comment type="caution">
    <text evidence="2">The sequence shown here is derived from an EMBL/GenBank/DDBJ whole genome shotgun (WGS) entry which is preliminary data.</text>
</comment>
<evidence type="ECO:0000313" key="2">
    <source>
        <dbReference type="EMBL" id="NCD69086.1"/>
    </source>
</evidence>
<protein>
    <recommendedName>
        <fullName evidence="1">YubB ferredoxin-like domain-containing protein</fullName>
    </recommendedName>
</protein>
<reference evidence="2" key="2">
    <citation type="submission" date="2020-10" db="EMBL/GenBank/DDBJ databases">
        <title>Mucilaginibacter sp. nov., isolated from soil.</title>
        <authorList>
            <person name="Jeon C.O."/>
        </authorList>
    </citation>
    <scope>NUCLEOTIDE SEQUENCE</scope>
    <source>
        <strain evidence="2">R11</strain>
    </source>
</reference>